<evidence type="ECO:0000256" key="1">
    <source>
        <dbReference type="SAM" id="MobiDB-lite"/>
    </source>
</evidence>
<proteinExistence type="predicted"/>
<protein>
    <submittedName>
        <fullName evidence="2">Uncharacterized protein</fullName>
    </submittedName>
</protein>
<organism evidence="2 3">
    <name type="scientific">Stephanodiscus triporus</name>
    <dbReference type="NCBI Taxonomy" id="2934178"/>
    <lineage>
        <taxon>Eukaryota</taxon>
        <taxon>Sar</taxon>
        <taxon>Stramenopiles</taxon>
        <taxon>Ochrophyta</taxon>
        <taxon>Bacillariophyta</taxon>
        <taxon>Coscinodiscophyceae</taxon>
        <taxon>Thalassiosirophycidae</taxon>
        <taxon>Stephanodiscales</taxon>
        <taxon>Stephanodiscaceae</taxon>
        <taxon>Stephanodiscus</taxon>
    </lineage>
</organism>
<dbReference type="AlphaFoldDB" id="A0ABD3MSG4"/>
<evidence type="ECO:0000313" key="2">
    <source>
        <dbReference type="EMBL" id="KAL3764901.1"/>
    </source>
</evidence>
<reference evidence="2 3" key="1">
    <citation type="submission" date="2024-10" db="EMBL/GenBank/DDBJ databases">
        <title>Updated reference genomes for cyclostephanoid diatoms.</title>
        <authorList>
            <person name="Roberts W.R."/>
            <person name="Alverson A.J."/>
        </authorList>
    </citation>
    <scope>NUCLEOTIDE SEQUENCE [LARGE SCALE GENOMIC DNA]</scope>
    <source>
        <strain evidence="2 3">AJA276-08</strain>
    </source>
</reference>
<dbReference type="Proteomes" id="UP001530315">
    <property type="component" value="Unassembled WGS sequence"/>
</dbReference>
<dbReference type="EMBL" id="JALLAZ020001762">
    <property type="protein sequence ID" value="KAL3764901.1"/>
    <property type="molecule type" value="Genomic_DNA"/>
</dbReference>
<accession>A0ABD3MSG4</accession>
<gene>
    <name evidence="2" type="ORF">ACHAW5_003550</name>
</gene>
<sequence length="536" mass="59472">MKTARGNFSVIAQGDSDGDNSEPDQPPKKRPKPVVPRLVPKSHANESDKLVTNQLLLEVSSRMDDVISELIEYASVLSDQSGRNEPKRHAVIKNIKESILPMLYIASRTVRETGMSFAPFGGTGSLHLRNESQKKKEVVDKKITDKSTALQMIDYFVKNSIVDIPQQLASFNAKEASSTCLQDASPKKHETVTISILRPRNGSVYTRTEAIHATRMYAKRSRKRGLAVRAMIEKGYAHASAKTINRLVQAYEDGHPPVGELWNGTGAPRKHQVDPALDAAAAIVAAAPKPVGRPMPEDMIEITLTKRAEEQRADESFVVTEKLHETSNTKTNKKKNSTLKALEGLHDKTKKKSSGKKAATLLPKQSATKLPATKLSPKPKERKTKLIDAINFPLPKPHGGITYTKSEAVNIASQYKKGSKERRRAIDSMLRMGYVPNSVKSVYRLLQKQEKGIPIIDTEWGSGGSPALLSNDEVNSIIEKMKQEEVSFDRVDLEQVIREKVVRTGGDPDSKLSRISKTSLKNYETLFRSKLNACHW</sequence>
<comment type="caution">
    <text evidence="2">The sequence shown here is derived from an EMBL/GenBank/DDBJ whole genome shotgun (WGS) entry which is preliminary data.</text>
</comment>
<keyword evidence="3" id="KW-1185">Reference proteome</keyword>
<evidence type="ECO:0000313" key="3">
    <source>
        <dbReference type="Proteomes" id="UP001530315"/>
    </source>
</evidence>
<name>A0ABD3MSG4_9STRA</name>
<feature type="region of interest" description="Disordered" evidence="1">
    <location>
        <begin position="1"/>
        <end position="46"/>
    </location>
</feature>
<feature type="region of interest" description="Disordered" evidence="1">
    <location>
        <begin position="344"/>
        <end position="381"/>
    </location>
</feature>